<dbReference type="AlphaFoldDB" id="A0A345XUN3"/>
<evidence type="ECO:0000313" key="3">
    <source>
        <dbReference type="Proteomes" id="UP000254425"/>
    </source>
</evidence>
<evidence type="ECO:0000256" key="1">
    <source>
        <dbReference type="SAM" id="Phobius"/>
    </source>
</evidence>
<dbReference type="EMBL" id="CP031320">
    <property type="protein sequence ID" value="AXK35349.1"/>
    <property type="molecule type" value="Genomic_DNA"/>
</dbReference>
<feature type="transmembrane region" description="Helical" evidence="1">
    <location>
        <begin position="24"/>
        <end position="47"/>
    </location>
</feature>
<reference evidence="2 3" key="1">
    <citation type="submission" date="2018-07" db="EMBL/GenBank/DDBJ databases">
        <title>Draft genome of the type strain Streptomyces armeniacus ATCC 15676.</title>
        <authorList>
            <person name="Labana P."/>
            <person name="Gosse J.T."/>
            <person name="Boddy C.N."/>
        </authorList>
    </citation>
    <scope>NUCLEOTIDE SEQUENCE [LARGE SCALE GENOMIC DNA]</scope>
    <source>
        <strain evidence="2 3">ATCC 15676</strain>
    </source>
</reference>
<sequence length="249" mass="28029">MPRPESVDEVAKWEDPDGLGRTELYYAPIFWVLLPLAALGYLIWGTVTDPGDGWTGNLLDDNSPGNLWNFWLVWAGAAVWLLIALGVLVFRFSLTSQVRADNEWIHQHSIPCSVHHSPYRSDDGEGGSWPTFIAIDHRTADEQATRIHLGLHVWLSHEGVRGELDSGSLRERRVISSTELFGEEAAGGFYLRSIPGFGPAEDFEAHRWVLLTEPRDGEGDATVTTVPRHKKLQKIRRRLRRKAARKSTS</sequence>
<protein>
    <submittedName>
        <fullName evidence="2">Uncharacterized protein</fullName>
    </submittedName>
</protein>
<accession>A0A345XUN3</accession>
<dbReference type="Proteomes" id="UP000254425">
    <property type="component" value="Chromosome"/>
</dbReference>
<name>A0A345XUN3_9ACTN</name>
<evidence type="ECO:0000313" key="2">
    <source>
        <dbReference type="EMBL" id="AXK35349.1"/>
    </source>
</evidence>
<keyword evidence="1" id="KW-0812">Transmembrane</keyword>
<gene>
    <name evidence="2" type="ORF">DVA86_24585</name>
</gene>
<keyword evidence="1" id="KW-1133">Transmembrane helix</keyword>
<organism evidence="2 3">
    <name type="scientific">Streptomyces armeniacus</name>
    <dbReference type="NCBI Taxonomy" id="83291"/>
    <lineage>
        <taxon>Bacteria</taxon>
        <taxon>Bacillati</taxon>
        <taxon>Actinomycetota</taxon>
        <taxon>Actinomycetes</taxon>
        <taxon>Kitasatosporales</taxon>
        <taxon>Streptomycetaceae</taxon>
        <taxon>Streptomyces</taxon>
    </lineage>
</organism>
<dbReference type="KEGG" id="sarm:DVA86_24585"/>
<feature type="transmembrane region" description="Helical" evidence="1">
    <location>
        <begin position="67"/>
        <end position="90"/>
    </location>
</feature>
<keyword evidence="1" id="KW-0472">Membrane</keyword>
<proteinExistence type="predicted"/>
<keyword evidence="3" id="KW-1185">Reference proteome</keyword>